<name>A0A0G1MPB8_9BACT</name>
<sequence>MDPQAPTPVPGKPSFPEPLKPKDNHWITILSMAIFVLLSLAAVAFLYYQNQQLKSMLATYQTQVSPTPTAIPDPTANWETYTNAQYNYGLKHPTTWKEIIDPKNEGREFTLKSSNNEFIHATVFTGAADSGKDDSYKKTFQLTENTHLLITYVECDGPGCGFGNLELPTFTQILSTFKFLENDKACTQEAKLCPDGSYVGRAGPDCEFAPCP</sequence>
<evidence type="ECO:0000313" key="3">
    <source>
        <dbReference type="Proteomes" id="UP000034329"/>
    </source>
</evidence>
<comment type="caution">
    <text evidence="2">The sequence shown here is derived from an EMBL/GenBank/DDBJ whole genome shotgun (WGS) entry which is preliminary data.</text>
</comment>
<reference evidence="2 3" key="1">
    <citation type="journal article" date="2015" name="Nature">
        <title>rRNA introns, odd ribosomes, and small enigmatic genomes across a large radiation of phyla.</title>
        <authorList>
            <person name="Brown C.T."/>
            <person name="Hug L.A."/>
            <person name="Thomas B.C."/>
            <person name="Sharon I."/>
            <person name="Castelle C.J."/>
            <person name="Singh A."/>
            <person name="Wilkins M.J."/>
            <person name="Williams K.H."/>
            <person name="Banfield J.F."/>
        </authorList>
    </citation>
    <scope>NUCLEOTIDE SEQUENCE [LARGE SCALE GENOMIC DNA]</scope>
</reference>
<dbReference type="EMBL" id="LCLA01000018">
    <property type="protein sequence ID" value="KKU10181.1"/>
    <property type="molecule type" value="Genomic_DNA"/>
</dbReference>
<organism evidence="2 3">
    <name type="scientific">Candidatus Woesebacteria bacterium GW2011_GWB1_45_5</name>
    <dbReference type="NCBI Taxonomy" id="1618581"/>
    <lineage>
        <taxon>Bacteria</taxon>
        <taxon>Candidatus Woeseibacteriota</taxon>
    </lineage>
</organism>
<dbReference type="AlphaFoldDB" id="A0A0G1MPB8"/>
<keyword evidence="1" id="KW-0812">Transmembrane</keyword>
<evidence type="ECO:0000313" key="2">
    <source>
        <dbReference type="EMBL" id="KKU10181.1"/>
    </source>
</evidence>
<feature type="transmembrane region" description="Helical" evidence="1">
    <location>
        <begin position="26"/>
        <end position="48"/>
    </location>
</feature>
<dbReference type="Proteomes" id="UP000034329">
    <property type="component" value="Unassembled WGS sequence"/>
</dbReference>
<keyword evidence="1" id="KW-1133">Transmembrane helix</keyword>
<accession>A0A0G1MPB8</accession>
<gene>
    <name evidence="2" type="ORF">UX13_C0018G0015</name>
</gene>
<proteinExistence type="predicted"/>
<keyword evidence="1" id="KW-0472">Membrane</keyword>
<protein>
    <submittedName>
        <fullName evidence="2">Uncharacterized protein</fullName>
    </submittedName>
</protein>
<evidence type="ECO:0000256" key="1">
    <source>
        <dbReference type="SAM" id="Phobius"/>
    </source>
</evidence>